<dbReference type="OrthoDB" id="10004862at2759"/>
<keyword evidence="2" id="KW-0732">Signal</keyword>
<protein>
    <submittedName>
        <fullName evidence="3">Uncharacterized protein</fullName>
    </submittedName>
</protein>
<dbReference type="GO" id="GO:0016491">
    <property type="term" value="F:oxidoreductase activity"/>
    <property type="evidence" value="ECO:0007669"/>
    <property type="project" value="UniProtKB-KW"/>
</dbReference>
<dbReference type="Proteomes" id="UP000242146">
    <property type="component" value="Unassembled WGS sequence"/>
</dbReference>
<dbReference type="Pfam" id="PF14027">
    <property type="entry name" value="Questin_oxidase"/>
    <property type="match status" value="1"/>
</dbReference>
<evidence type="ECO:0000256" key="2">
    <source>
        <dbReference type="SAM" id="SignalP"/>
    </source>
</evidence>
<evidence type="ECO:0000313" key="4">
    <source>
        <dbReference type="Proteomes" id="UP000242146"/>
    </source>
</evidence>
<feature type="signal peptide" evidence="2">
    <location>
        <begin position="1"/>
        <end position="15"/>
    </location>
</feature>
<dbReference type="InterPro" id="IPR025337">
    <property type="entry name" value="Questin_oxidase-like"/>
</dbReference>
<evidence type="ECO:0000313" key="3">
    <source>
        <dbReference type="EMBL" id="ORX59827.1"/>
    </source>
</evidence>
<name>A0A1X2GRP7_9FUNG</name>
<dbReference type="EMBL" id="MCGT01000005">
    <property type="protein sequence ID" value="ORX59827.1"/>
    <property type="molecule type" value="Genomic_DNA"/>
</dbReference>
<feature type="chain" id="PRO_5013004744" evidence="2">
    <location>
        <begin position="16"/>
        <end position="101"/>
    </location>
</feature>
<sequence length="101" mass="11549">MKAHFLMFLGQFVAAGRPTVHVDRLLNYMSHRYSHSTSPLSQDWTVLFKDVLEMEDDSHLAKGIRALAPGQLVYGEEQNGFGDAYYKAAPATLDLKRRFRF</sequence>
<comment type="caution">
    <text evidence="3">The sequence shown here is derived from an EMBL/GenBank/DDBJ whole genome shotgun (WGS) entry which is preliminary data.</text>
</comment>
<evidence type="ECO:0000256" key="1">
    <source>
        <dbReference type="ARBA" id="ARBA00023002"/>
    </source>
</evidence>
<organism evidence="3 4">
    <name type="scientific">Hesseltinella vesiculosa</name>
    <dbReference type="NCBI Taxonomy" id="101127"/>
    <lineage>
        <taxon>Eukaryota</taxon>
        <taxon>Fungi</taxon>
        <taxon>Fungi incertae sedis</taxon>
        <taxon>Mucoromycota</taxon>
        <taxon>Mucoromycotina</taxon>
        <taxon>Mucoromycetes</taxon>
        <taxon>Mucorales</taxon>
        <taxon>Cunninghamellaceae</taxon>
        <taxon>Hesseltinella</taxon>
    </lineage>
</organism>
<keyword evidence="4" id="KW-1185">Reference proteome</keyword>
<accession>A0A1X2GRP7</accession>
<dbReference type="AlphaFoldDB" id="A0A1X2GRP7"/>
<reference evidence="3 4" key="1">
    <citation type="submission" date="2016-07" db="EMBL/GenBank/DDBJ databases">
        <title>Pervasive Adenine N6-methylation of Active Genes in Fungi.</title>
        <authorList>
            <consortium name="DOE Joint Genome Institute"/>
            <person name="Mondo S.J."/>
            <person name="Dannebaum R.O."/>
            <person name="Kuo R.C."/>
            <person name="Labutti K."/>
            <person name="Haridas S."/>
            <person name="Kuo A."/>
            <person name="Salamov A."/>
            <person name="Ahrendt S.R."/>
            <person name="Lipzen A."/>
            <person name="Sullivan W."/>
            <person name="Andreopoulos W.B."/>
            <person name="Clum A."/>
            <person name="Lindquist E."/>
            <person name="Daum C."/>
            <person name="Ramamoorthy G.K."/>
            <person name="Gryganskyi A."/>
            <person name="Culley D."/>
            <person name="Magnuson J.K."/>
            <person name="James T.Y."/>
            <person name="O'Malley M.A."/>
            <person name="Stajich J.E."/>
            <person name="Spatafora J.W."/>
            <person name="Visel A."/>
            <person name="Grigoriev I.V."/>
        </authorList>
    </citation>
    <scope>NUCLEOTIDE SEQUENCE [LARGE SCALE GENOMIC DNA]</scope>
    <source>
        <strain evidence="3 4">NRRL 3301</strain>
    </source>
</reference>
<gene>
    <name evidence="3" type="ORF">DM01DRAFT_329037</name>
</gene>
<keyword evidence="1" id="KW-0560">Oxidoreductase</keyword>
<proteinExistence type="predicted"/>